<keyword evidence="3" id="KW-1185">Reference proteome</keyword>
<dbReference type="KEGG" id="sgn:SGRA_0525"/>
<evidence type="ECO:0000313" key="2">
    <source>
        <dbReference type="EMBL" id="AFC23264.1"/>
    </source>
</evidence>
<dbReference type="OrthoDB" id="9816791at2"/>
<proteinExistence type="predicted"/>
<dbReference type="AlphaFoldDB" id="H6L9T6"/>
<dbReference type="HOGENOM" id="CLU_464505_0_0_10"/>
<feature type="signal peptide" evidence="1">
    <location>
        <begin position="1"/>
        <end position="18"/>
    </location>
</feature>
<accession>H6L9T6</accession>
<evidence type="ECO:0000313" key="3">
    <source>
        <dbReference type="Proteomes" id="UP000007519"/>
    </source>
</evidence>
<gene>
    <name evidence="2" type="ordered locus">SGRA_0525</name>
</gene>
<sequence length="587" mass="67627">MKKNILFCLFLLSLSSLKAQKLLLTENFDTIEDLEEVKGLHCQGSAAIIPSGCQADNPALLLLGNGASLELRLPESPYGIGSLRFDYRVQNVSVGRGFRIVYSYYSEEDKKWSEYSSQDIKSNSSICFPNPIQLDELNLTKLSRVKMSIQDYESGELLLDNIELEELSQTDFNRIQTSRILEVEKVKIEENILESIRKAEHQTYAKSARRLKDIYYSEVQTIGNVYNYVGHIDISLQIYDIFHERSEMANPLAYKEFDDWLGSMQDLSDLAQKDYIKDLQAEFELQRQQYNTDLVKGRSRAGKVLNFAADVGNILTGGKLKSVINSFKGVFSSLFSRANIEAKYKPFKEVVLENVRLDGLRGKHDVKVYQLDPLIQAKNDSLIQTGQKKYRHFSAFFSIVEAEYASLDHHANSWKNVNLRMRALSQDAEELLAEYIALVDPELAQDADFIHQVLDNEKGAMKQLSRAVDQHFEQLLKFSTNKEEKEEQIKAISAKIQEVDALLERYRLASMLFKNLFEGLRQTLEGRSNPWEDWMKDEKSKEFEKAAAHWNEKRQNLVKGLLPKIIEKIDDVYVKPNLREVEPVWRQ</sequence>
<keyword evidence="1" id="KW-0732">Signal</keyword>
<feature type="chain" id="PRO_5003604839" evidence="1">
    <location>
        <begin position="19"/>
        <end position="587"/>
    </location>
</feature>
<organism evidence="2 3">
    <name type="scientific">Saprospira grandis (strain Lewin)</name>
    <dbReference type="NCBI Taxonomy" id="984262"/>
    <lineage>
        <taxon>Bacteria</taxon>
        <taxon>Pseudomonadati</taxon>
        <taxon>Bacteroidota</taxon>
        <taxon>Saprospiria</taxon>
        <taxon>Saprospirales</taxon>
        <taxon>Saprospiraceae</taxon>
        <taxon>Saprospira</taxon>
    </lineage>
</organism>
<name>H6L9T6_SAPGL</name>
<evidence type="ECO:0000256" key="1">
    <source>
        <dbReference type="SAM" id="SignalP"/>
    </source>
</evidence>
<dbReference type="EMBL" id="CP002831">
    <property type="protein sequence ID" value="AFC23264.1"/>
    <property type="molecule type" value="Genomic_DNA"/>
</dbReference>
<protein>
    <submittedName>
        <fullName evidence="2">Uncharacterized protein</fullName>
    </submittedName>
</protein>
<dbReference type="RefSeq" id="WP_014373508.1">
    <property type="nucleotide sequence ID" value="NC_016940.1"/>
</dbReference>
<reference evidence="2 3" key="1">
    <citation type="journal article" date="2012" name="Stand. Genomic Sci.">
        <title>Complete genome sequencing and analysis of Saprospira grandis str. Lewin, a predatory marine bacterium.</title>
        <authorList>
            <person name="Saw J.H."/>
            <person name="Yuryev A."/>
            <person name="Kanbe M."/>
            <person name="Hou S."/>
            <person name="Young A.G."/>
            <person name="Aizawa S."/>
            <person name="Alam M."/>
        </authorList>
    </citation>
    <scope>NUCLEOTIDE SEQUENCE [LARGE SCALE GENOMIC DNA]</scope>
    <source>
        <strain evidence="2 3">Lewin</strain>
    </source>
</reference>
<dbReference type="Proteomes" id="UP000007519">
    <property type="component" value="Chromosome"/>
</dbReference>